<evidence type="ECO:0000256" key="12">
    <source>
        <dbReference type="ARBA" id="ARBA00024779"/>
    </source>
</evidence>
<dbReference type="InterPro" id="IPR003156">
    <property type="entry name" value="DHHA1_dom"/>
</dbReference>
<dbReference type="InterPro" id="IPR018163">
    <property type="entry name" value="Thr/Ala-tRNA-synth_IIc_edit"/>
</dbReference>
<keyword evidence="15" id="KW-0175">Coiled coil</keyword>
<keyword evidence="9 14" id="KW-0694">RNA-binding</keyword>
<dbReference type="PANTHER" id="PTHR11777:SF9">
    <property type="entry name" value="ALANINE--TRNA LIGASE, CYTOPLASMIC"/>
    <property type="match status" value="1"/>
</dbReference>
<dbReference type="InterPro" id="IPR018162">
    <property type="entry name" value="Ala-tRNA-ligase_IIc_anticod-bd"/>
</dbReference>
<keyword evidence="3 14" id="KW-0820">tRNA-binding</keyword>
<comment type="domain">
    <text evidence="14">Consists of three domains; the N-terminal catalytic domain, the editing domain and the C-terminal C-Ala domain. The editing domain removes incorrectly charged amino acids, while the C-Ala domain, along with tRNA(Ala), serves as a bridge to cooperatively bring together the editing and aminoacylation centers thus stimulating deacylation of misacylated tRNAs.</text>
</comment>
<dbReference type="EC" id="6.1.1.7" evidence="14"/>
<dbReference type="FunFam" id="3.10.310.40:FF:000001">
    <property type="entry name" value="Alanine--tRNA ligase"/>
    <property type="match status" value="1"/>
</dbReference>
<feature type="binding site" evidence="14">
    <location>
        <position position="663"/>
    </location>
    <ligand>
        <name>Zn(2+)</name>
        <dbReference type="ChEBI" id="CHEBI:29105"/>
    </ligand>
</feature>
<dbReference type="SMART" id="SM00863">
    <property type="entry name" value="tRNA_SAD"/>
    <property type="match status" value="1"/>
</dbReference>
<dbReference type="InterPro" id="IPR009000">
    <property type="entry name" value="Transl_B-barrel_sf"/>
</dbReference>
<evidence type="ECO:0000256" key="5">
    <source>
        <dbReference type="ARBA" id="ARBA00022723"/>
    </source>
</evidence>
<dbReference type="PANTHER" id="PTHR11777">
    <property type="entry name" value="ALANYL-TRNA SYNTHETASE"/>
    <property type="match status" value="1"/>
</dbReference>
<feature type="coiled-coil region" evidence="15">
    <location>
        <begin position="704"/>
        <end position="756"/>
    </location>
</feature>
<evidence type="ECO:0000256" key="8">
    <source>
        <dbReference type="ARBA" id="ARBA00022840"/>
    </source>
</evidence>
<dbReference type="InterPro" id="IPR018165">
    <property type="entry name" value="Ala-tRNA-synth_IIc_core"/>
</dbReference>
<dbReference type="Pfam" id="PF07973">
    <property type="entry name" value="tRNA_SAD"/>
    <property type="match status" value="1"/>
</dbReference>
<dbReference type="GO" id="GO:0006419">
    <property type="term" value="P:alanyl-tRNA aminoacylation"/>
    <property type="evidence" value="ECO:0007669"/>
    <property type="project" value="UniProtKB-UniRule"/>
</dbReference>
<dbReference type="InterPro" id="IPR045864">
    <property type="entry name" value="aa-tRNA-synth_II/BPL/LPL"/>
</dbReference>
<feature type="binding site" evidence="14">
    <location>
        <position position="667"/>
    </location>
    <ligand>
        <name>Zn(2+)</name>
        <dbReference type="ChEBI" id="CHEBI:29105"/>
    </ligand>
</feature>
<dbReference type="InterPro" id="IPR002318">
    <property type="entry name" value="Ala-tRNA-lgiase_IIc"/>
</dbReference>
<dbReference type="Gene3D" id="3.30.54.20">
    <property type="match status" value="1"/>
</dbReference>
<evidence type="ECO:0000256" key="4">
    <source>
        <dbReference type="ARBA" id="ARBA00022598"/>
    </source>
</evidence>
<protein>
    <recommendedName>
        <fullName evidence="14">Alanine--tRNA ligase</fullName>
        <ecNumber evidence="14">6.1.1.7</ecNumber>
    </recommendedName>
    <alternativeName>
        <fullName evidence="14">Alanyl-tRNA synthetase</fullName>
        <shortName evidence="14">AlaRS</shortName>
    </alternativeName>
</protein>
<evidence type="ECO:0000256" key="1">
    <source>
        <dbReference type="ARBA" id="ARBA00004496"/>
    </source>
</evidence>
<evidence type="ECO:0000256" key="11">
    <source>
        <dbReference type="ARBA" id="ARBA00023146"/>
    </source>
</evidence>
<dbReference type="FunFam" id="3.30.980.10:FF:000004">
    <property type="entry name" value="Alanine--tRNA ligase, cytoplasmic"/>
    <property type="match status" value="1"/>
</dbReference>
<comment type="similarity">
    <text evidence="2 14">Belongs to the class-II aminoacyl-tRNA synthetase family.</text>
</comment>
<dbReference type="Gene3D" id="3.30.980.10">
    <property type="entry name" value="Threonyl-trna Synthetase, Chain A, domain 2"/>
    <property type="match status" value="1"/>
</dbReference>
<evidence type="ECO:0000256" key="14">
    <source>
        <dbReference type="HAMAP-Rule" id="MF_00036"/>
    </source>
</evidence>
<dbReference type="Gene3D" id="3.10.310.40">
    <property type="match status" value="1"/>
</dbReference>
<evidence type="ECO:0000256" key="10">
    <source>
        <dbReference type="ARBA" id="ARBA00022917"/>
    </source>
</evidence>
<dbReference type="GO" id="GO:0005524">
    <property type="term" value="F:ATP binding"/>
    <property type="evidence" value="ECO:0007669"/>
    <property type="project" value="UniProtKB-UniRule"/>
</dbReference>
<comment type="catalytic activity">
    <reaction evidence="13 14">
        <text>tRNA(Ala) + L-alanine + ATP = L-alanyl-tRNA(Ala) + AMP + diphosphate</text>
        <dbReference type="Rhea" id="RHEA:12540"/>
        <dbReference type="Rhea" id="RHEA-COMP:9657"/>
        <dbReference type="Rhea" id="RHEA-COMP:9923"/>
        <dbReference type="ChEBI" id="CHEBI:30616"/>
        <dbReference type="ChEBI" id="CHEBI:33019"/>
        <dbReference type="ChEBI" id="CHEBI:57972"/>
        <dbReference type="ChEBI" id="CHEBI:78442"/>
        <dbReference type="ChEBI" id="CHEBI:78497"/>
        <dbReference type="ChEBI" id="CHEBI:456215"/>
        <dbReference type="EC" id="6.1.1.7"/>
    </reaction>
</comment>
<dbReference type="InterPro" id="IPR050058">
    <property type="entry name" value="Ala-tRNA_ligase"/>
</dbReference>
<evidence type="ECO:0000256" key="3">
    <source>
        <dbReference type="ARBA" id="ARBA00022555"/>
    </source>
</evidence>
<proteinExistence type="inferred from homology"/>
<evidence type="ECO:0000313" key="17">
    <source>
        <dbReference type="EMBL" id="RQD77757.1"/>
    </source>
</evidence>
<dbReference type="GO" id="GO:0002161">
    <property type="term" value="F:aminoacyl-tRNA deacylase activity"/>
    <property type="evidence" value="ECO:0007669"/>
    <property type="project" value="TreeGrafter"/>
</dbReference>
<evidence type="ECO:0000313" key="18">
    <source>
        <dbReference type="Proteomes" id="UP000285138"/>
    </source>
</evidence>
<dbReference type="GO" id="GO:0005829">
    <property type="term" value="C:cytosol"/>
    <property type="evidence" value="ECO:0007669"/>
    <property type="project" value="TreeGrafter"/>
</dbReference>
<dbReference type="PROSITE" id="PS50860">
    <property type="entry name" value="AA_TRNA_LIGASE_II_ALA"/>
    <property type="match status" value="1"/>
</dbReference>
<dbReference type="NCBIfam" id="TIGR00344">
    <property type="entry name" value="alaS"/>
    <property type="match status" value="1"/>
</dbReference>
<keyword evidence="5 14" id="KW-0479">Metal-binding</keyword>
<dbReference type="InterPro" id="IPR012947">
    <property type="entry name" value="tRNA_SAD"/>
</dbReference>
<evidence type="ECO:0000256" key="7">
    <source>
        <dbReference type="ARBA" id="ARBA00022833"/>
    </source>
</evidence>
<evidence type="ECO:0000256" key="9">
    <source>
        <dbReference type="ARBA" id="ARBA00022884"/>
    </source>
</evidence>
<dbReference type="SUPFAM" id="SSF50447">
    <property type="entry name" value="Translation proteins"/>
    <property type="match status" value="1"/>
</dbReference>
<dbReference type="SUPFAM" id="SSF101353">
    <property type="entry name" value="Putative anticodon-binding domain of alanyl-tRNA synthetase (AlaRS)"/>
    <property type="match status" value="1"/>
</dbReference>
<dbReference type="AlphaFoldDB" id="A0A424YHP4"/>
<dbReference type="Pfam" id="PF01411">
    <property type="entry name" value="tRNA-synt_2c"/>
    <property type="match status" value="1"/>
</dbReference>
<dbReference type="Pfam" id="PF02272">
    <property type="entry name" value="DHHA1"/>
    <property type="match status" value="1"/>
</dbReference>
<dbReference type="HAMAP" id="MF_00036_B">
    <property type="entry name" value="Ala_tRNA_synth_B"/>
    <property type="match status" value="1"/>
</dbReference>
<gene>
    <name evidence="14" type="primary">alaS</name>
    <name evidence="17" type="ORF">D5R97_01730</name>
</gene>
<comment type="cofactor">
    <cofactor evidence="14">
        <name>Zn(2+)</name>
        <dbReference type="ChEBI" id="CHEBI:29105"/>
    </cofactor>
    <text evidence="14">Binds 1 zinc ion per subunit.</text>
</comment>
<feature type="binding site" evidence="14">
    <location>
        <position position="561"/>
    </location>
    <ligand>
        <name>Zn(2+)</name>
        <dbReference type="ChEBI" id="CHEBI:29105"/>
    </ligand>
</feature>
<keyword evidence="7 14" id="KW-0862">Zinc</keyword>
<keyword evidence="8 14" id="KW-0067">ATP-binding</keyword>
<dbReference type="Proteomes" id="UP000285138">
    <property type="component" value="Unassembled WGS sequence"/>
</dbReference>
<keyword evidence="11 14" id="KW-0030">Aminoacyl-tRNA synthetase</keyword>
<feature type="domain" description="Alanyl-transfer RNA synthetases family profile" evidence="16">
    <location>
        <begin position="1"/>
        <end position="706"/>
    </location>
</feature>
<evidence type="ECO:0000256" key="2">
    <source>
        <dbReference type="ARBA" id="ARBA00008226"/>
    </source>
</evidence>
<comment type="function">
    <text evidence="12 14">Catalyzes the attachment of alanine to tRNA(Ala) in a two-step reaction: alanine is first activated by ATP to form Ala-AMP and then transferred to the acceptor end of tRNA(Ala). Also edits incorrectly charged Ser-tRNA(Ala) and Gly-tRNA(Ala) via its editing domain.</text>
</comment>
<evidence type="ECO:0000256" key="6">
    <source>
        <dbReference type="ARBA" id="ARBA00022741"/>
    </source>
</evidence>
<evidence type="ECO:0000256" key="13">
    <source>
        <dbReference type="ARBA" id="ARBA00048300"/>
    </source>
</evidence>
<dbReference type="SUPFAM" id="SSF55186">
    <property type="entry name" value="ThrRS/AlaRS common domain"/>
    <property type="match status" value="1"/>
</dbReference>
<dbReference type="EMBL" id="QZAA01000055">
    <property type="protein sequence ID" value="RQD77757.1"/>
    <property type="molecule type" value="Genomic_DNA"/>
</dbReference>
<accession>A0A424YHP4</accession>
<dbReference type="Gene3D" id="6.10.250.550">
    <property type="match status" value="1"/>
</dbReference>
<dbReference type="Gene3D" id="2.40.30.130">
    <property type="match status" value="1"/>
</dbReference>
<dbReference type="GO" id="GO:0140096">
    <property type="term" value="F:catalytic activity, acting on a protein"/>
    <property type="evidence" value="ECO:0007669"/>
    <property type="project" value="UniProtKB-ARBA"/>
</dbReference>
<dbReference type="CDD" id="cd00673">
    <property type="entry name" value="AlaRS_core"/>
    <property type="match status" value="1"/>
</dbReference>
<name>A0A424YHP4_9FIRM</name>
<organism evidence="17 18">
    <name type="scientific">Candidatus Syntrophonatronum acetioxidans</name>
    <dbReference type="NCBI Taxonomy" id="1795816"/>
    <lineage>
        <taxon>Bacteria</taxon>
        <taxon>Bacillati</taxon>
        <taxon>Bacillota</taxon>
        <taxon>Clostridia</taxon>
        <taxon>Eubacteriales</taxon>
        <taxon>Syntrophomonadaceae</taxon>
        <taxon>Candidatus Syntrophonatronum</taxon>
    </lineage>
</organism>
<dbReference type="PRINTS" id="PR00980">
    <property type="entry name" value="TRNASYNTHALA"/>
</dbReference>
<dbReference type="Gene3D" id="3.30.930.10">
    <property type="entry name" value="Bira Bifunctional Protein, Domain 2"/>
    <property type="match status" value="1"/>
</dbReference>
<comment type="caution">
    <text evidence="17">The sequence shown here is derived from an EMBL/GenBank/DDBJ whole genome shotgun (WGS) entry which is preliminary data.</text>
</comment>
<dbReference type="GO" id="GO:0000049">
    <property type="term" value="F:tRNA binding"/>
    <property type="evidence" value="ECO:0007669"/>
    <property type="project" value="UniProtKB-KW"/>
</dbReference>
<evidence type="ECO:0000259" key="16">
    <source>
        <dbReference type="PROSITE" id="PS50860"/>
    </source>
</evidence>
<dbReference type="GO" id="GO:0004813">
    <property type="term" value="F:alanine-tRNA ligase activity"/>
    <property type="evidence" value="ECO:0007669"/>
    <property type="project" value="UniProtKB-UniRule"/>
</dbReference>
<feature type="binding site" evidence="14">
    <location>
        <position position="565"/>
    </location>
    <ligand>
        <name>Zn(2+)</name>
        <dbReference type="ChEBI" id="CHEBI:29105"/>
    </ligand>
</feature>
<reference evidence="17 18" key="1">
    <citation type="submission" date="2018-08" db="EMBL/GenBank/DDBJ databases">
        <title>The metabolism and importance of syntrophic acetate oxidation coupled to methane or sulfide production in haloalkaline environments.</title>
        <authorList>
            <person name="Timmers P.H.A."/>
            <person name="Vavourakis C.D."/>
            <person name="Sorokin D.Y."/>
            <person name="Sinninghe Damste J.S."/>
            <person name="Muyzer G."/>
            <person name="Stams A.J.M."/>
            <person name="Plugge C.M."/>
        </authorList>
    </citation>
    <scope>NUCLEOTIDE SEQUENCE [LARGE SCALE GENOMIC DNA]</scope>
    <source>
        <strain evidence="17">MSAO_Bac1</strain>
    </source>
</reference>
<dbReference type="GO" id="GO:0016740">
    <property type="term" value="F:transferase activity"/>
    <property type="evidence" value="ECO:0007669"/>
    <property type="project" value="UniProtKB-ARBA"/>
</dbReference>
<dbReference type="SUPFAM" id="SSF55681">
    <property type="entry name" value="Class II aaRS and biotin synthetases"/>
    <property type="match status" value="1"/>
</dbReference>
<keyword evidence="14" id="KW-0963">Cytoplasm</keyword>
<dbReference type="FunFam" id="3.30.54.20:FF:000001">
    <property type="entry name" value="Alanine--tRNA ligase"/>
    <property type="match status" value="1"/>
</dbReference>
<keyword evidence="6 14" id="KW-0547">Nucleotide-binding</keyword>
<keyword evidence="10 14" id="KW-0648">Protein biosynthesis</keyword>
<dbReference type="FunFam" id="3.30.930.10:FF:000004">
    <property type="entry name" value="Alanine--tRNA ligase"/>
    <property type="match status" value="1"/>
</dbReference>
<evidence type="ECO:0000256" key="15">
    <source>
        <dbReference type="SAM" id="Coils"/>
    </source>
</evidence>
<dbReference type="GO" id="GO:0008270">
    <property type="term" value="F:zinc ion binding"/>
    <property type="evidence" value="ECO:0007669"/>
    <property type="project" value="UniProtKB-UniRule"/>
</dbReference>
<dbReference type="InterPro" id="IPR023033">
    <property type="entry name" value="Ala_tRNA_ligase_euk/bac"/>
</dbReference>
<comment type="subcellular location">
    <subcellularLocation>
        <location evidence="1 14">Cytoplasm</location>
    </subcellularLocation>
</comment>
<dbReference type="FunFam" id="2.40.30.130:FF:000001">
    <property type="entry name" value="Alanine--tRNA ligase"/>
    <property type="match status" value="1"/>
</dbReference>
<keyword evidence="4 14" id="KW-0436">Ligase</keyword>
<dbReference type="InterPro" id="IPR018164">
    <property type="entry name" value="Ala-tRNA-synth_IIc_N"/>
</dbReference>
<sequence length="874" mass="99320">MKTKEIRERFLKFFEEKDHLVLPSFSLIPQDDPTLLLIGAGMAPLKPYFTGEKNPPHPRIATCQKCVRTPDIERVGKTSRHATFFEMLGNFSFGDYFKREAIAWAWELVTQGYMLPEEKLYVSVYEHDDEAYDIWQEEVGIPEKKIYRLGKEDNFWEIGQGPCGPCSEIYYDLGFEYGCGRPDCQVGCDCDRYVEVWNLVFTQFNRDARGEYHPLENKNIDTGAGLERMAMALQNVPSFYDIDIVRPILEHFIEITGVKYGQEEEKDVSLRILTEHLRSITFMVVDGVLPSNEGRGYVLRRIIRRAVRHGKLLGLEKPFLYQAVPLVVDIMHDVYPELKEREEYAVKVVQLEEERFQETLEQGLNILSSHLSTLKEEDAPVLSGEVAFKLYDTFGFPLDLTREIVEEKGMELDEEGFEKYLQEQRERARAAQEQQEDLALQGDFEELKNCSTRFIGYERTEGEGRVLALIKGSSLEEKASPGEDVNIILDLTPFYGESGGQVGDRGFLEEEEFLVEIHDVRYGPYDLILHKGKVEWGEIKVGDQVKARVEEDKRCHTCRNHTATHLLHKALKEVLGEHVNQAGSLVSPERLRFDFTHFAPLEREEIKKIEDQVNRKIWENIPVEVEETTLQEAMDKGAMALFEGKYDEGVRMVRIRDYSLELCGGTHTRHTGEIGLFKIVSESGIGTGLRRIEALTGPGAYDYFTQKEETLKRVARELKTEEDKVISRLESFLNSYRELEKENQRMQQKLASSEVSSLLEQVVEVEGIKVLASQVESSDMEGLRSMVDQLRSKMKSGVVVLGSAADGKVLLVAMVTKDLTEKGLHAGKIIGEVAKIAGGGGGGRPDMAQAGAKEVEKLPEAMDKALEIVKKQLS</sequence>